<reference evidence="1 2" key="1">
    <citation type="submission" date="2017-04" db="EMBL/GenBank/DDBJ databases">
        <authorList>
            <person name="Afonso C.L."/>
            <person name="Miller P.J."/>
            <person name="Scott M.A."/>
            <person name="Spackman E."/>
            <person name="Goraichik I."/>
            <person name="Dimitrov K.M."/>
            <person name="Suarez D.L."/>
            <person name="Swayne D.E."/>
        </authorList>
    </citation>
    <scope>NUCLEOTIDE SEQUENCE [LARGE SCALE GENOMIC DNA]</scope>
    <source>
        <strain evidence="1 2">KR-140</strain>
    </source>
</reference>
<dbReference type="AlphaFoldDB" id="A0A1W1UXI9"/>
<protein>
    <submittedName>
        <fullName evidence="1">Uncharacterized protein</fullName>
    </submittedName>
</protein>
<dbReference type="Proteomes" id="UP000192582">
    <property type="component" value="Unassembled WGS sequence"/>
</dbReference>
<proteinExistence type="predicted"/>
<dbReference type="EMBL" id="FWWU01000008">
    <property type="protein sequence ID" value="SMB85858.1"/>
    <property type="molecule type" value="Genomic_DNA"/>
</dbReference>
<dbReference type="OrthoDB" id="72098at2"/>
<evidence type="ECO:0000313" key="1">
    <source>
        <dbReference type="EMBL" id="SMB85858.1"/>
    </source>
</evidence>
<keyword evidence="2" id="KW-1185">Reference proteome</keyword>
<accession>A0A1W1UXI9</accession>
<name>A0A1W1UXI9_9DEIO</name>
<sequence length="197" mass="21885">MHITQMRPQGDSNVSIHYPRGHKHQPALPHLAVITLTGWVEPAEGGLRVNGILVRAHKKIDTPVRVTVRAYPKTDMYGVIRDLYAPANNIRPAREPNGTSLTVTGQLLKVDRGTGTIKVKVCPQQASCNPFAVTLHATTQVLALDPGTFHVTVTGRLVDVGRGWLLAETVTPVYAPVPQRWHRWRPKRRLKFPKEAP</sequence>
<dbReference type="RefSeq" id="WP_084047489.1">
    <property type="nucleotide sequence ID" value="NZ_FWWU01000008.1"/>
</dbReference>
<gene>
    <name evidence="1" type="ORF">SAMN00790413_03569</name>
</gene>
<evidence type="ECO:0000313" key="2">
    <source>
        <dbReference type="Proteomes" id="UP000192582"/>
    </source>
</evidence>
<dbReference type="STRING" id="695939.SAMN00790413_03569"/>
<organism evidence="1 2">
    <name type="scientific">Deinococcus hopiensis KR-140</name>
    <dbReference type="NCBI Taxonomy" id="695939"/>
    <lineage>
        <taxon>Bacteria</taxon>
        <taxon>Thermotogati</taxon>
        <taxon>Deinococcota</taxon>
        <taxon>Deinococci</taxon>
        <taxon>Deinococcales</taxon>
        <taxon>Deinococcaceae</taxon>
        <taxon>Deinococcus</taxon>
    </lineage>
</organism>